<reference evidence="1 2" key="1">
    <citation type="submission" date="2020-03" db="EMBL/GenBank/DDBJ databases">
        <title>Genomic Encyclopedia of Type Strains, Phase IV (KMG-V): Genome sequencing to study the core and pangenomes of soil and plant-associated prokaryotes.</title>
        <authorList>
            <person name="Whitman W."/>
        </authorList>
    </citation>
    <scope>NUCLEOTIDE SEQUENCE [LARGE SCALE GENOMIC DNA]</scope>
    <source>
        <strain evidence="1 2">1B</strain>
    </source>
</reference>
<organism evidence="1 2">
    <name type="scientific">Hymenobacter artigasi</name>
    <dbReference type="NCBI Taxonomy" id="2719616"/>
    <lineage>
        <taxon>Bacteria</taxon>
        <taxon>Pseudomonadati</taxon>
        <taxon>Bacteroidota</taxon>
        <taxon>Cytophagia</taxon>
        <taxon>Cytophagales</taxon>
        <taxon>Hymenobacteraceae</taxon>
        <taxon>Hymenobacter</taxon>
    </lineage>
</organism>
<protein>
    <submittedName>
        <fullName evidence="1">Uncharacterized protein</fullName>
    </submittedName>
</protein>
<proteinExistence type="predicted"/>
<dbReference type="RefSeq" id="WP_168673783.1">
    <property type="nucleotide sequence ID" value="NZ_JAAVTK010000008.1"/>
</dbReference>
<keyword evidence="2" id="KW-1185">Reference proteome</keyword>
<sequence>MAFDVTEVARLFPAFLSDTEKDRITQGLSQFGESVATTPKLYNDFFATGVSDYLLQGDLLPSIRLPVWQSGPAIFTKGYTNALLIANTCDVDVVGNPRNVPKEVGFVPLVPLADFTAALTRKFQTQALKPATIKTKLQNIEKELRGQLLTNVFYLPASPGGLPECVALLDRPFWFPSSELVAVGPELLKNRLATLSQWGYYLFILKLSYHLCRLPEERDRNSEQA</sequence>
<accession>A0ABX1HIS2</accession>
<evidence type="ECO:0000313" key="1">
    <source>
        <dbReference type="EMBL" id="NKI90169.1"/>
    </source>
</evidence>
<dbReference type="EMBL" id="JAAVTK010000008">
    <property type="protein sequence ID" value="NKI90169.1"/>
    <property type="molecule type" value="Genomic_DNA"/>
</dbReference>
<dbReference type="Proteomes" id="UP000717634">
    <property type="component" value="Unassembled WGS sequence"/>
</dbReference>
<name>A0ABX1HIS2_9BACT</name>
<evidence type="ECO:0000313" key="2">
    <source>
        <dbReference type="Proteomes" id="UP000717634"/>
    </source>
</evidence>
<gene>
    <name evidence="1" type="ORF">HBN54_002769</name>
</gene>
<comment type="caution">
    <text evidence="1">The sequence shown here is derived from an EMBL/GenBank/DDBJ whole genome shotgun (WGS) entry which is preliminary data.</text>
</comment>